<evidence type="ECO:0000259" key="8">
    <source>
        <dbReference type="PROSITE" id="PS50922"/>
    </source>
</evidence>
<name>A0A553N8R2_TIGCA</name>
<evidence type="ECO:0000256" key="2">
    <source>
        <dbReference type="ARBA" id="ARBA00022692"/>
    </source>
</evidence>
<dbReference type="EMBL" id="VCGU01000459">
    <property type="protein sequence ID" value="TRY61828.1"/>
    <property type="molecule type" value="Genomic_DNA"/>
</dbReference>
<evidence type="ECO:0000256" key="6">
    <source>
        <dbReference type="SAM" id="MobiDB-lite"/>
    </source>
</evidence>
<dbReference type="OrthoDB" id="10266980at2759"/>
<dbReference type="SMART" id="SM00724">
    <property type="entry name" value="TLC"/>
    <property type="match status" value="1"/>
</dbReference>
<dbReference type="Pfam" id="PF03798">
    <property type="entry name" value="TRAM_LAG1_CLN8"/>
    <property type="match status" value="1"/>
</dbReference>
<feature type="transmembrane region" description="Helical" evidence="7">
    <location>
        <begin position="215"/>
        <end position="237"/>
    </location>
</feature>
<dbReference type="PANTHER" id="PTHR13439">
    <property type="entry name" value="CT120 PROTEIN"/>
    <property type="match status" value="1"/>
</dbReference>
<evidence type="ECO:0000313" key="10">
    <source>
        <dbReference type="Proteomes" id="UP000318571"/>
    </source>
</evidence>
<dbReference type="InterPro" id="IPR050846">
    <property type="entry name" value="TLCD"/>
</dbReference>
<sequence length="319" mass="36574">MCFPMYPWGLMLTCSSATVYYLLGWKVEHAYASKILSRYSSLSYQTEFPQRQHADTPGALSGIPLGRTQDPMNVRILEFSNWITTLIHALLAALGGGVLMWNTHHDIIYGRNCVLADTLAYHSLGYFIFDSYSLIRLFHSKIKTTRLSTLIWYRPDLSFHHFGVIFIFTPIVLYFRRGLGDFFVGMAFLMELSTPFLALKGLLQILDLRSAFSRGFLLNSMVLTLTFLMARLFPLPYAYWLYAKQSHQSLWEACCGLAWHCNLGTVALFAFQGYWFISMVRSTTRLFYEEVVRASHVPPSNATTTTTSNPLSEPREKRE</sequence>
<evidence type="ECO:0000256" key="3">
    <source>
        <dbReference type="ARBA" id="ARBA00022989"/>
    </source>
</evidence>
<evidence type="ECO:0000256" key="7">
    <source>
        <dbReference type="SAM" id="Phobius"/>
    </source>
</evidence>
<dbReference type="GO" id="GO:0055088">
    <property type="term" value="P:lipid homeostasis"/>
    <property type="evidence" value="ECO:0007669"/>
    <property type="project" value="TreeGrafter"/>
</dbReference>
<keyword evidence="2 5" id="KW-0812">Transmembrane</keyword>
<feature type="transmembrane region" description="Helical" evidence="7">
    <location>
        <begin position="79"/>
        <end position="99"/>
    </location>
</feature>
<organism evidence="9 10">
    <name type="scientific">Tigriopus californicus</name>
    <name type="common">Marine copepod</name>
    <dbReference type="NCBI Taxonomy" id="6832"/>
    <lineage>
        <taxon>Eukaryota</taxon>
        <taxon>Metazoa</taxon>
        <taxon>Ecdysozoa</taxon>
        <taxon>Arthropoda</taxon>
        <taxon>Crustacea</taxon>
        <taxon>Multicrustacea</taxon>
        <taxon>Hexanauplia</taxon>
        <taxon>Copepoda</taxon>
        <taxon>Harpacticoida</taxon>
        <taxon>Harpacticidae</taxon>
        <taxon>Tigriopus</taxon>
    </lineage>
</organism>
<gene>
    <name evidence="9" type="ORF">TCAL_12531</name>
</gene>
<dbReference type="AlphaFoldDB" id="A0A553N8R2"/>
<protein>
    <recommendedName>
        <fullName evidence="8">TLC domain-containing protein</fullName>
    </recommendedName>
</protein>
<dbReference type="GO" id="GO:0016020">
    <property type="term" value="C:membrane"/>
    <property type="evidence" value="ECO:0007669"/>
    <property type="project" value="UniProtKB-SubCell"/>
</dbReference>
<feature type="transmembrane region" description="Helical" evidence="7">
    <location>
        <begin position="159"/>
        <end position="176"/>
    </location>
</feature>
<dbReference type="GO" id="GO:0005783">
    <property type="term" value="C:endoplasmic reticulum"/>
    <property type="evidence" value="ECO:0007669"/>
    <property type="project" value="TreeGrafter"/>
</dbReference>
<proteinExistence type="predicted"/>
<dbReference type="Proteomes" id="UP000318571">
    <property type="component" value="Chromosome 8"/>
</dbReference>
<dbReference type="STRING" id="6832.A0A553N8R2"/>
<evidence type="ECO:0000256" key="5">
    <source>
        <dbReference type="PROSITE-ProRule" id="PRU00205"/>
    </source>
</evidence>
<feature type="region of interest" description="Disordered" evidence="6">
    <location>
        <begin position="299"/>
        <end position="319"/>
    </location>
</feature>
<feature type="transmembrane region" description="Helical" evidence="7">
    <location>
        <begin position="6"/>
        <end position="23"/>
    </location>
</feature>
<dbReference type="PANTHER" id="PTHR13439:SF66">
    <property type="entry name" value="BCDNA.GH12326"/>
    <property type="match status" value="1"/>
</dbReference>
<feature type="transmembrane region" description="Helical" evidence="7">
    <location>
        <begin position="182"/>
        <end position="203"/>
    </location>
</feature>
<reference evidence="9 10" key="1">
    <citation type="journal article" date="2018" name="Nat. Ecol. Evol.">
        <title>Genomic signatures of mitonuclear coevolution across populations of Tigriopus californicus.</title>
        <authorList>
            <person name="Barreto F.S."/>
            <person name="Watson E.T."/>
            <person name="Lima T.G."/>
            <person name="Willett C.S."/>
            <person name="Edmands S."/>
            <person name="Li W."/>
            <person name="Burton R.S."/>
        </authorList>
    </citation>
    <scope>NUCLEOTIDE SEQUENCE [LARGE SCALE GENOMIC DNA]</scope>
    <source>
        <strain evidence="9 10">San Diego</strain>
    </source>
</reference>
<evidence type="ECO:0000313" key="9">
    <source>
        <dbReference type="EMBL" id="TRY61828.1"/>
    </source>
</evidence>
<dbReference type="OMA" id="FGAPYMA"/>
<feature type="transmembrane region" description="Helical" evidence="7">
    <location>
        <begin position="257"/>
        <end position="277"/>
    </location>
</feature>
<dbReference type="InterPro" id="IPR006634">
    <property type="entry name" value="TLC-dom"/>
</dbReference>
<comment type="caution">
    <text evidence="9">The sequence shown here is derived from an EMBL/GenBank/DDBJ whole genome shotgun (WGS) entry which is preliminary data.</text>
</comment>
<accession>A0A553N8R2</accession>
<keyword evidence="3 7" id="KW-1133">Transmembrane helix</keyword>
<keyword evidence="10" id="KW-1185">Reference proteome</keyword>
<evidence type="ECO:0000256" key="1">
    <source>
        <dbReference type="ARBA" id="ARBA00004141"/>
    </source>
</evidence>
<feature type="domain" description="TLC" evidence="8">
    <location>
        <begin position="74"/>
        <end position="288"/>
    </location>
</feature>
<keyword evidence="4 5" id="KW-0472">Membrane</keyword>
<evidence type="ECO:0000256" key="4">
    <source>
        <dbReference type="ARBA" id="ARBA00023136"/>
    </source>
</evidence>
<comment type="subcellular location">
    <subcellularLocation>
        <location evidence="1">Membrane</location>
        <topology evidence="1">Multi-pass membrane protein</topology>
    </subcellularLocation>
</comment>
<dbReference type="PROSITE" id="PS50922">
    <property type="entry name" value="TLC"/>
    <property type="match status" value="1"/>
</dbReference>